<evidence type="ECO:0000313" key="2">
    <source>
        <dbReference type="Proteomes" id="UP001054252"/>
    </source>
</evidence>
<name>A0AAV5J9S7_9ROSI</name>
<keyword evidence="2" id="KW-1185">Reference proteome</keyword>
<protein>
    <submittedName>
        <fullName evidence="1">Uncharacterized protein</fullName>
    </submittedName>
</protein>
<comment type="caution">
    <text evidence="1">The sequence shown here is derived from an EMBL/GenBank/DDBJ whole genome shotgun (WGS) entry which is preliminary data.</text>
</comment>
<dbReference type="AlphaFoldDB" id="A0AAV5J9S7"/>
<dbReference type="SUPFAM" id="SSF50630">
    <property type="entry name" value="Acid proteases"/>
    <property type="match status" value="1"/>
</dbReference>
<dbReference type="Gene3D" id="2.40.70.10">
    <property type="entry name" value="Acid Proteases"/>
    <property type="match status" value="1"/>
</dbReference>
<proteinExistence type="predicted"/>
<dbReference type="InterPro" id="IPR021109">
    <property type="entry name" value="Peptidase_aspartic_dom_sf"/>
</dbReference>
<gene>
    <name evidence="1" type="ORF">SLEP1_g20750</name>
</gene>
<dbReference type="EMBL" id="BPVZ01000030">
    <property type="protein sequence ID" value="GKV09211.1"/>
    <property type="molecule type" value="Genomic_DNA"/>
</dbReference>
<dbReference type="PANTHER" id="PTHR33240:SF17">
    <property type="entry name" value="EUKARYOTIC PEPTIDE CHAIN RELEASE FACTOR GTP-BINDING SUBUNIT-LIKE"/>
    <property type="match status" value="1"/>
</dbReference>
<reference evidence="1 2" key="1">
    <citation type="journal article" date="2021" name="Commun. Biol.">
        <title>The genome of Shorea leprosula (Dipterocarpaceae) highlights the ecological relevance of drought in aseasonal tropical rainforests.</title>
        <authorList>
            <person name="Ng K.K.S."/>
            <person name="Kobayashi M.J."/>
            <person name="Fawcett J.A."/>
            <person name="Hatakeyama M."/>
            <person name="Paape T."/>
            <person name="Ng C.H."/>
            <person name="Ang C.C."/>
            <person name="Tnah L.H."/>
            <person name="Lee C.T."/>
            <person name="Nishiyama T."/>
            <person name="Sese J."/>
            <person name="O'Brien M.J."/>
            <person name="Copetti D."/>
            <person name="Mohd Noor M.I."/>
            <person name="Ong R.C."/>
            <person name="Putra M."/>
            <person name="Sireger I.Z."/>
            <person name="Indrioko S."/>
            <person name="Kosugi Y."/>
            <person name="Izuno A."/>
            <person name="Isagi Y."/>
            <person name="Lee S.L."/>
            <person name="Shimizu K.K."/>
        </authorList>
    </citation>
    <scope>NUCLEOTIDE SEQUENCE [LARGE SCALE GENOMIC DNA]</scope>
    <source>
        <strain evidence="1">214</strain>
    </source>
</reference>
<organism evidence="1 2">
    <name type="scientific">Rubroshorea leprosula</name>
    <dbReference type="NCBI Taxonomy" id="152421"/>
    <lineage>
        <taxon>Eukaryota</taxon>
        <taxon>Viridiplantae</taxon>
        <taxon>Streptophyta</taxon>
        <taxon>Embryophyta</taxon>
        <taxon>Tracheophyta</taxon>
        <taxon>Spermatophyta</taxon>
        <taxon>Magnoliopsida</taxon>
        <taxon>eudicotyledons</taxon>
        <taxon>Gunneridae</taxon>
        <taxon>Pentapetalae</taxon>
        <taxon>rosids</taxon>
        <taxon>malvids</taxon>
        <taxon>Malvales</taxon>
        <taxon>Dipterocarpaceae</taxon>
        <taxon>Rubroshorea</taxon>
    </lineage>
</organism>
<sequence length="224" mass="25576">MDFKRPPPMRSTLASKDHSRYCDFDQDHGHTMEECNSLKFELEGLAHKGMLNEYISSKDQLKFVRENGQQSQSPRDASNMIVNLAQKRKFNDAEWKSQPITFTQTNLDGDVTPQNDPLVTSVIINNREVQCVLVDTGSTPNIMYYHCFESLSLNPALLQKYNGHIYGFNNQLILMEGVLRLNVAFGLGRTYVTPSVRFLVVKMVLSFNIVIKRPTLTKIWVVVS</sequence>
<dbReference type="CDD" id="cd00303">
    <property type="entry name" value="retropepsin_like"/>
    <property type="match status" value="1"/>
</dbReference>
<dbReference type="Proteomes" id="UP001054252">
    <property type="component" value="Unassembled WGS sequence"/>
</dbReference>
<dbReference type="PANTHER" id="PTHR33240">
    <property type="entry name" value="OS08G0508500 PROTEIN"/>
    <property type="match status" value="1"/>
</dbReference>
<evidence type="ECO:0000313" key="1">
    <source>
        <dbReference type="EMBL" id="GKV09211.1"/>
    </source>
</evidence>
<accession>A0AAV5J9S7</accession>